<comment type="caution">
    <text evidence="1">The sequence shown here is derived from an EMBL/GenBank/DDBJ whole genome shotgun (WGS) entry which is preliminary data.</text>
</comment>
<organism evidence="1 2">
    <name type="scientific">Anaeromicrobium sediminis</name>
    <dbReference type="NCBI Taxonomy" id="1478221"/>
    <lineage>
        <taxon>Bacteria</taxon>
        <taxon>Bacillati</taxon>
        <taxon>Bacillota</taxon>
        <taxon>Clostridia</taxon>
        <taxon>Peptostreptococcales</taxon>
        <taxon>Thermotaleaceae</taxon>
        <taxon>Anaeromicrobium</taxon>
    </lineage>
</organism>
<accession>A0A267MP67</accession>
<reference evidence="1 2" key="1">
    <citation type="submission" date="2017-06" db="EMBL/GenBank/DDBJ databases">
        <title>Draft genome sequence of anaerobic fermentative bacterium Anaeromicrobium sediminis DY2726D isolated from West Pacific Ocean sediments.</title>
        <authorList>
            <person name="Zeng X."/>
        </authorList>
    </citation>
    <scope>NUCLEOTIDE SEQUENCE [LARGE SCALE GENOMIC DNA]</scope>
    <source>
        <strain evidence="1 2">DY2726D</strain>
    </source>
</reference>
<evidence type="ECO:0000313" key="1">
    <source>
        <dbReference type="EMBL" id="PAB61404.1"/>
    </source>
</evidence>
<protein>
    <submittedName>
        <fullName evidence="1">Uncharacterized protein</fullName>
    </submittedName>
</protein>
<sequence>MVPKEGLKPSRSCLQRILSPFFEVFSGKESSVFNTLIRVRKKPQNVRKALLVRKKLEEKCLDFNLK</sequence>
<gene>
    <name evidence="1" type="ORF">CCE28_02970</name>
</gene>
<name>A0A267MP67_9FIRM</name>
<dbReference type="EMBL" id="NIBG01000001">
    <property type="protein sequence ID" value="PAB61404.1"/>
    <property type="molecule type" value="Genomic_DNA"/>
</dbReference>
<proteinExistence type="predicted"/>
<evidence type="ECO:0000313" key="2">
    <source>
        <dbReference type="Proteomes" id="UP000216024"/>
    </source>
</evidence>
<dbReference type="Proteomes" id="UP000216024">
    <property type="component" value="Unassembled WGS sequence"/>
</dbReference>
<dbReference type="AlphaFoldDB" id="A0A267MP67"/>
<keyword evidence="2" id="KW-1185">Reference proteome</keyword>